<reference evidence="1 2" key="1">
    <citation type="submission" date="2023-08" db="EMBL/GenBank/DDBJ databases">
        <title>Pathogen: clinical or host-associated sample.</title>
        <authorList>
            <person name="Hergert J."/>
            <person name="Casey R."/>
            <person name="Wagner J."/>
            <person name="Young E.L."/>
            <person name="Oakeson K.F."/>
        </authorList>
    </citation>
    <scope>NUCLEOTIDE SEQUENCE [LARGE SCALE GENOMIC DNA]</scope>
    <source>
        <strain evidence="1 2">UPHL-collab-2</strain>
    </source>
</reference>
<proteinExistence type="predicted"/>
<evidence type="ECO:0000313" key="2">
    <source>
        <dbReference type="Proteomes" id="UP001225788"/>
    </source>
</evidence>
<keyword evidence="2" id="KW-1185">Reference proteome</keyword>
<gene>
    <name evidence="1" type="ORF">Q9315_00300</name>
</gene>
<sequence>MARRNDYVSDDEVQKCMLIAAILVDRYGDEMLPLLERLEHEYKARKEKRDSPKHVDRIKALLAVDKAPTRS</sequence>
<organism evidence="1 2">
    <name type="scientific">Shinella oryzae</name>
    <dbReference type="NCBI Taxonomy" id="2871820"/>
    <lineage>
        <taxon>Bacteria</taxon>
        <taxon>Pseudomonadati</taxon>
        <taxon>Pseudomonadota</taxon>
        <taxon>Alphaproteobacteria</taxon>
        <taxon>Hyphomicrobiales</taxon>
        <taxon>Rhizobiaceae</taxon>
        <taxon>Shinella</taxon>
    </lineage>
</organism>
<dbReference type="EMBL" id="CP132314">
    <property type="protein sequence ID" value="WLS03122.1"/>
    <property type="molecule type" value="Genomic_DNA"/>
</dbReference>
<protein>
    <submittedName>
        <fullName evidence="1">Uncharacterized protein</fullName>
    </submittedName>
</protein>
<evidence type="ECO:0000313" key="1">
    <source>
        <dbReference type="EMBL" id="WLS03122.1"/>
    </source>
</evidence>
<accession>A0ABY9K8J3</accession>
<dbReference type="Proteomes" id="UP001225788">
    <property type="component" value="Chromosome"/>
</dbReference>
<dbReference type="RefSeq" id="WP_306158635.1">
    <property type="nucleotide sequence ID" value="NZ_CP132314.1"/>
</dbReference>
<name>A0ABY9K8J3_9HYPH</name>